<keyword evidence="2 11" id="KW-0547">Nucleotide-binding</keyword>
<evidence type="ECO:0000256" key="4">
    <source>
        <dbReference type="ARBA" id="ARBA00022806"/>
    </source>
</evidence>
<dbReference type="Gene3D" id="3.40.50.300">
    <property type="entry name" value="P-loop containing nucleotide triphosphate hydrolases"/>
    <property type="match status" value="2"/>
</dbReference>
<dbReference type="EMBL" id="JAGGLM010000001">
    <property type="protein sequence ID" value="MBP2031712.1"/>
    <property type="molecule type" value="Genomic_DNA"/>
</dbReference>
<dbReference type="GO" id="GO:0016787">
    <property type="term" value="F:hydrolase activity"/>
    <property type="evidence" value="ECO:0007669"/>
    <property type="project" value="UniProtKB-KW"/>
</dbReference>
<evidence type="ECO:0000256" key="5">
    <source>
        <dbReference type="ARBA" id="ARBA00022840"/>
    </source>
</evidence>
<comment type="catalytic activity">
    <reaction evidence="8">
        <text>Couples ATP hydrolysis with the unwinding of duplex DNA by translocating in the 3'-5' direction.</text>
        <dbReference type="EC" id="5.6.2.4"/>
    </reaction>
</comment>
<dbReference type="GO" id="GO:0003678">
    <property type="term" value="F:DNA helicase activity"/>
    <property type="evidence" value="ECO:0007669"/>
    <property type="project" value="UniProtKB-EC"/>
</dbReference>
<evidence type="ECO:0000256" key="6">
    <source>
        <dbReference type="ARBA" id="ARBA00023125"/>
    </source>
</evidence>
<evidence type="ECO:0000313" key="14">
    <source>
        <dbReference type="EMBL" id="MBP2031712.1"/>
    </source>
</evidence>
<comment type="caution">
    <text evidence="14">The sequence shown here is derived from an EMBL/GenBank/DDBJ whole genome shotgun (WGS) entry which is preliminary data.</text>
</comment>
<evidence type="ECO:0000256" key="2">
    <source>
        <dbReference type="ARBA" id="ARBA00022741"/>
    </source>
</evidence>
<protein>
    <recommendedName>
        <fullName evidence="9">DNA 3'-5' helicase</fullName>
        <ecNumber evidence="9">5.6.2.4</ecNumber>
    </recommendedName>
</protein>
<evidence type="ECO:0000256" key="9">
    <source>
        <dbReference type="ARBA" id="ARBA00034808"/>
    </source>
</evidence>
<dbReference type="PANTHER" id="PTHR11070:SF2">
    <property type="entry name" value="ATP-DEPENDENT DNA HELICASE SRS2"/>
    <property type="match status" value="1"/>
</dbReference>
<evidence type="ECO:0000256" key="10">
    <source>
        <dbReference type="ARBA" id="ARBA00048988"/>
    </source>
</evidence>
<evidence type="ECO:0000256" key="11">
    <source>
        <dbReference type="PROSITE-ProRule" id="PRU00560"/>
    </source>
</evidence>
<proteinExistence type="inferred from homology"/>
<evidence type="ECO:0000313" key="15">
    <source>
        <dbReference type="Proteomes" id="UP001519307"/>
    </source>
</evidence>
<dbReference type="SUPFAM" id="SSF52540">
    <property type="entry name" value="P-loop containing nucleoside triphosphate hydrolases"/>
    <property type="match status" value="1"/>
</dbReference>
<dbReference type="InterPro" id="IPR000212">
    <property type="entry name" value="DNA_helicase_UvrD/REP"/>
</dbReference>
<dbReference type="PROSITE" id="PS51198">
    <property type="entry name" value="UVRD_HELICASE_ATP_BIND"/>
    <property type="match status" value="1"/>
</dbReference>
<dbReference type="PROSITE" id="PS51217">
    <property type="entry name" value="UVRD_HELICASE_CTER"/>
    <property type="match status" value="1"/>
</dbReference>
<gene>
    <name evidence="14" type="ORF">J2Z42_000377</name>
</gene>
<feature type="domain" description="UvrD-like helicase ATP-binding" evidence="12">
    <location>
        <begin position="5"/>
        <end position="274"/>
    </location>
</feature>
<dbReference type="EC" id="5.6.2.4" evidence="9"/>
<dbReference type="RefSeq" id="WP_209700655.1">
    <property type="nucleotide sequence ID" value="NZ_JAGGLM010000001.1"/>
</dbReference>
<evidence type="ECO:0000256" key="1">
    <source>
        <dbReference type="ARBA" id="ARBA00009922"/>
    </source>
</evidence>
<dbReference type="InterPro" id="IPR014017">
    <property type="entry name" value="DNA_helicase_UvrD-like_C"/>
</dbReference>
<organism evidence="14 15">
    <name type="scientific">Clostridium algifaecis</name>
    <dbReference type="NCBI Taxonomy" id="1472040"/>
    <lineage>
        <taxon>Bacteria</taxon>
        <taxon>Bacillati</taxon>
        <taxon>Bacillota</taxon>
        <taxon>Clostridia</taxon>
        <taxon>Eubacteriales</taxon>
        <taxon>Clostridiaceae</taxon>
        <taxon>Clostridium</taxon>
    </lineage>
</organism>
<dbReference type="PANTHER" id="PTHR11070">
    <property type="entry name" value="UVRD / RECB / PCRA DNA HELICASE FAMILY MEMBER"/>
    <property type="match status" value="1"/>
</dbReference>
<dbReference type="InterPro" id="IPR013986">
    <property type="entry name" value="DExx_box_DNA_helicase_dom_sf"/>
</dbReference>
<dbReference type="InterPro" id="IPR027417">
    <property type="entry name" value="P-loop_NTPase"/>
</dbReference>
<keyword evidence="4 11" id="KW-0347">Helicase</keyword>
<dbReference type="Proteomes" id="UP001519307">
    <property type="component" value="Unassembled WGS sequence"/>
</dbReference>
<evidence type="ECO:0000259" key="12">
    <source>
        <dbReference type="PROSITE" id="PS51198"/>
    </source>
</evidence>
<dbReference type="CDD" id="cd17932">
    <property type="entry name" value="DEXQc_UvrD"/>
    <property type="match status" value="1"/>
</dbReference>
<evidence type="ECO:0000256" key="7">
    <source>
        <dbReference type="ARBA" id="ARBA00023235"/>
    </source>
</evidence>
<accession>A0ABS4KNU1</accession>
<evidence type="ECO:0000259" key="13">
    <source>
        <dbReference type="PROSITE" id="PS51217"/>
    </source>
</evidence>
<feature type="domain" description="UvrD-like helicase C-terminal" evidence="13">
    <location>
        <begin position="275"/>
        <end position="540"/>
    </location>
</feature>
<keyword evidence="7" id="KW-0413">Isomerase</keyword>
<evidence type="ECO:0000256" key="8">
    <source>
        <dbReference type="ARBA" id="ARBA00034617"/>
    </source>
</evidence>
<dbReference type="Gene3D" id="1.10.486.10">
    <property type="entry name" value="PCRA, domain 4"/>
    <property type="match status" value="1"/>
</dbReference>
<dbReference type="Gene3D" id="1.10.10.160">
    <property type="match status" value="1"/>
</dbReference>
<feature type="binding site" evidence="11">
    <location>
        <begin position="26"/>
        <end position="33"/>
    </location>
    <ligand>
        <name>ATP</name>
        <dbReference type="ChEBI" id="CHEBI:30616"/>
    </ligand>
</feature>
<dbReference type="Pfam" id="PF00580">
    <property type="entry name" value="UvrD-helicase"/>
    <property type="match status" value="1"/>
</dbReference>
<comment type="catalytic activity">
    <reaction evidence="10">
        <text>ATP + H2O = ADP + phosphate + H(+)</text>
        <dbReference type="Rhea" id="RHEA:13065"/>
        <dbReference type="ChEBI" id="CHEBI:15377"/>
        <dbReference type="ChEBI" id="CHEBI:15378"/>
        <dbReference type="ChEBI" id="CHEBI:30616"/>
        <dbReference type="ChEBI" id="CHEBI:43474"/>
        <dbReference type="ChEBI" id="CHEBI:456216"/>
        <dbReference type="EC" id="5.6.2.4"/>
    </reaction>
</comment>
<keyword evidence="15" id="KW-1185">Reference proteome</keyword>
<dbReference type="InterPro" id="IPR014016">
    <property type="entry name" value="UvrD-like_ATP-bd"/>
</dbReference>
<name>A0ABS4KNU1_9CLOT</name>
<keyword evidence="3 11" id="KW-0378">Hydrolase</keyword>
<reference evidence="14 15" key="1">
    <citation type="submission" date="2021-03" db="EMBL/GenBank/DDBJ databases">
        <title>Genomic Encyclopedia of Type Strains, Phase IV (KMG-IV): sequencing the most valuable type-strain genomes for metagenomic binning, comparative biology and taxonomic classification.</title>
        <authorList>
            <person name="Goeker M."/>
        </authorList>
    </citation>
    <scope>NUCLEOTIDE SEQUENCE [LARGE SCALE GENOMIC DNA]</scope>
    <source>
        <strain evidence="14 15">DSM 28783</strain>
    </source>
</reference>
<sequence>MFIDNNLDIKQQEAVDTNYKNVEVCAPPGSGKTTVIINRVCNLIENRKVKPHNIIVITFTKAAAVNMKKRYLNISKGTNNTPFFGTFHSLFYKILSKYTGKINIIEQEKSYEIVKHVLNLYMDSVSDEKVKKVLNDISFFKNQDSSIYNFDSSIDRSVFIDCFESYEEYKAKNSLMDFDDLQLKSKRLFLQRNDVLCNYRKLFKYILVDEFQDCDRLQIELLQLISYSNSIFAVGDEDQCIYSFRGSNPECMVNFHKYFDGGRKIFLSTNYRSNKNIVDISKALISNNKNRNSKIIKENKETIGKINFSVFERKVDESNYVSDKIKEFIDINKVEVNDIAVLYRTNIESRSIIDSFLKNNIKFKFLDKKYNFFEHFICQDIIAYLKLSVDEYDRNSFIKIINKPYRYVSKINIHKLRKYPVKENCFDILRGIDGLPIFQIKNMGKLKRKISKLSKIRLDEAVDLILNKLGYINYLKEYCNKVNTDISEVEDIIEEFKDACYGYNNIKDFLEYVEEFSNSIKDSLTSNADVIISSIHGVKGMEFKNVFIINCNEGIIPHSNSIPKSIEEERRLFYVGITRTIENLELCSVKTINGKTVKVSRFIEECEVITQ</sequence>
<dbReference type="Pfam" id="PF13361">
    <property type="entry name" value="UvrD_C"/>
    <property type="match status" value="1"/>
</dbReference>
<keyword evidence="6" id="KW-0238">DNA-binding</keyword>
<keyword evidence="5 11" id="KW-0067">ATP-binding</keyword>
<comment type="similarity">
    <text evidence="1">Belongs to the helicase family. UvrD subfamily.</text>
</comment>
<evidence type="ECO:0000256" key="3">
    <source>
        <dbReference type="ARBA" id="ARBA00022801"/>
    </source>
</evidence>